<evidence type="ECO:0000313" key="5">
    <source>
        <dbReference type="EMBL" id="ODQ67424.1"/>
    </source>
</evidence>
<evidence type="ECO:0000256" key="1">
    <source>
        <dbReference type="ARBA" id="ARBA00004316"/>
    </source>
</evidence>
<comment type="similarity">
    <text evidence="2">Belongs to the TDA2 family.</text>
</comment>
<reference evidence="5 6" key="1">
    <citation type="journal article" date="2016" name="Proc. Natl. Acad. Sci. U.S.A.">
        <title>Comparative genomics of biotechnologically important yeasts.</title>
        <authorList>
            <person name="Riley R."/>
            <person name="Haridas S."/>
            <person name="Wolfe K.H."/>
            <person name="Lopes M.R."/>
            <person name="Hittinger C.T."/>
            <person name="Goeker M."/>
            <person name="Salamov A.A."/>
            <person name="Wisecaver J.H."/>
            <person name="Long T.M."/>
            <person name="Calvey C.H."/>
            <person name="Aerts A.L."/>
            <person name="Barry K.W."/>
            <person name="Choi C."/>
            <person name="Clum A."/>
            <person name="Coughlan A.Y."/>
            <person name="Deshpande S."/>
            <person name="Douglass A.P."/>
            <person name="Hanson S.J."/>
            <person name="Klenk H.-P."/>
            <person name="LaButti K.M."/>
            <person name="Lapidus A."/>
            <person name="Lindquist E.A."/>
            <person name="Lipzen A.M."/>
            <person name="Meier-Kolthoff J.P."/>
            <person name="Ohm R.A."/>
            <person name="Otillar R.P."/>
            <person name="Pangilinan J.L."/>
            <person name="Peng Y."/>
            <person name="Rokas A."/>
            <person name="Rosa C.A."/>
            <person name="Scheuner C."/>
            <person name="Sibirny A.A."/>
            <person name="Slot J.C."/>
            <person name="Stielow J.B."/>
            <person name="Sun H."/>
            <person name="Kurtzman C.P."/>
            <person name="Blackwell M."/>
            <person name="Grigoriev I.V."/>
            <person name="Jeffries T.W."/>
        </authorList>
    </citation>
    <scope>NUCLEOTIDE SEQUENCE [LARGE SCALE GENOMIC DNA]</scope>
    <source>
        <strain evidence="5 6">DSM 6958</strain>
    </source>
</reference>
<proteinExistence type="inferred from homology"/>
<protein>
    <recommendedName>
        <fullName evidence="3">Topoisomerase I damage affected protein 2</fullName>
    </recommendedName>
</protein>
<dbReference type="InterPro" id="IPR005334">
    <property type="entry name" value="Tctex-1-like"/>
</dbReference>
<accession>A0A1E3PQA2</accession>
<organism evidence="5 6">
    <name type="scientific">Nadsonia fulvescens var. elongata DSM 6958</name>
    <dbReference type="NCBI Taxonomy" id="857566"/>
    <lineage>
        <taxon>Eukaryota</taxon>
        <taxon>Fungi</taxon>
        <taxon>Dikarya</taxon>
        <taxon>Ascomycota</taxon>
        <taxon>Saccharomycotina</taxon>
        <taxon>Dipodascomycetes</taxon>
        <taxon>Dipodascales</taxon>
        <taxon>Dipodascales incertae sedis</taxon>
        <taxon>Nadsonia</taxon>
    </lineage>
</organism>
<comment type="subcellular location">
    <subcellularLocation>
        <location evidence="1">Cell projection</location>
    </subcellularLocation>
</comment>
<name>A0A1E3PQA2_9ASCO</name>
<dbReference type="Pfam" id="PF03645">
    <property type="entry name" value="Tctex-1"/>
    <property type="match status" value="1"/>
</dbReference>
<evidence type="ECO:0000256" key="4">
    <source>
        <dbReference type="ARBA" id="ARBA00023273"/>
    </source>
</evidence>
<dbReference type="AlphaFoldDB" id="A0A1E3PQA2"/>
<sequence length="133" mass="14648">MIHSDPQLKARPQLLDQGKLSSNCPIPHKTLFSICDEMLQDIPKMLVTSASLVTEGIMSRLAKVSQESAPSYKFIVNATLTPGNETLETSSTRSSMSAYWDTEKDGSWTYLGSANAGEELIHAVVVIHWIYCS</sequence>
<dbReference type="OrthoDB" id="10059120at2759"/>
<dbReference type="EMBL" id="KV454407">
    <property type="protein sequence ID" value="ODQ67424.1"/>
    <property type="molecule type" value="Genomic_DNA"/>
</dbReference>
<dbReference type="Gene3D" id="3.30.1140.40">
    <property type="entry name" value="Tctex-1"/>
    <property type="match status" value="1"/>
</dbReference>
<evidence type="ECO:0000313" key="6">
    <source>
        <dbReference type="Proteomes" id="UP000095009"/>
    </source>
</evidence>
<evidence type="ECO:0000256" key="3">
    <source>
        <dbReference type="ARBA" id="ARBA00019193"/>
    </source>
</evidence>
<keyword evidence="6" id="KW-1185">Reference proteome</keyword>
<dbReference type="InterPro" id="IPR038586">
    <property type="entry name" value="Tctex-1-like_sf"/>
</dbReference>
<dbReference type="GO" id="GO:0042995">
    <property type="term" value="C:cell projection"/>
    <property type="evidence" value="ECO:0007669"/>
    <property type="project" value="UniProtKB-SubCell"/>
</dbReference>
<dbReference type="Proteomes" id="UP000095009">
    <property type="component" value="Unassembled WGS sequence"/>
</dbReference>
<keyword evidence="4" id="KW-0966">Cell projection</keyword>
<evidence type="ECO:0000256" key="2">
    <source>
        <dbReference type="ARBA" id="ARBA00010778"/>
    </source>
</evidence>
<gene>
    <name evidence="5" type="ORF">NADFUDRAFT_45530</name>
</gene>